<sequence>MQARTRPLAQAPPFSLPGAPPDAGRRVPVVQTGTRWEGLQHTLRAVAYVLLCCWCVKQLLD</sequence>
<keyword evidence="3" id="KW-1185">Reference proteome</keyword>
<evidence type="ECO:0000313" key="2">
    <source>
        <dbReference type="EMBL" id="CAK6439466.1"/>
    </source>
</evidence>
<feature type="region of interest" description="Disordered" evidence="1">
    <location>
        <begin position="1"/>
        <end position="26"/>
    </location>
</feature>
<dbReference type="Pfam" id="PF15221">
    <property type="entry name" value="LEP503"/>
    <property type="match status" value="1"/>
</dbReference>
<dbReference type="InterPro" id="IPR029194">
    <property type="entry name" value="LEP503"/>
</dbReference>
<proteinExistence type="predicted"/>
<gene>
    <name evidence="2" type="ORF">MPIPNATIZW_LOCUS7772</name>
</gene>
<dbReference type="PANTHER" id="PTHR16968:SF2">
    <property type="entry name" value="LENS EPITHELIAL CELL PROTEIN LEP503"/>
    <property type="match status" value="1"/>
</dbReference>
<evidence type="ECO:0008006" key="4">
    <source>
        <dbReference type="Google" id="ProtNLM"/>
    </source>
</evidence>
<dbReference type="EMBL" id="OY882875">
    <property type="protein sequence ID" value="CAK6439466.1"/>
    <property type="molecule type" value="Genomic_DNA"/>
</dbReference>
<evidence type="ECO:0000256" key="1">
    <source>
        <dbReference type="SAM" id="MobiDB-lite"/>
    </source>
</evidence>
<organism evidence="2 3">
    <name type="scientific">Pipistrellus nathusii</name>
    <name type="common">Nathusius' pipistrelle</name>
    <dbReference type="NCBI Taxonomy" id="59473"/>
    <lineage>
        <taxon>Eukaryota</taxon>
        <taxon>Metazoa</taxon>
        <taxon>Chordata</taxon>
        <taxon>Craniata</taxon>
        <taxon>Vertebrata</taxon>
        <taxon>Euteleostomi</taxon>
        <taxon>Mammalia</taxon>
        <taxon>Eutheria</taxon>
        <taxon>Laurasiatheria</taxon>
        <taxon>Chiroptera</taxon>
        <taxon>Yangochiroptera</taxon>
        <taxon>Vespertilionidae</taxon>
        <taxon>Pipistrellus</taxon>
    </lineage>
</organism>
<name>A0ABN9ZRX2_PIPNA</name>
<accession>A0ABN9ZRX2</accession>
<reference evidence="2" key="1">
    <citation type="submission" date="2023-12" db="EMBL/GenBank/DDBJ databases">
        <authorList>
            <person name="Brown T."/>
        </authorList>
    </citation>
    <scope>NUCLEOTIDE SEQUENCE</scope>
</reference>
<evidence type="ECO:0000313" key="3">
    <source>
        <dbReference type="Proteomes" id="UP001314169"/>
    </source>
</evidence>
<dbReference type="Proteomes" id="UP001314169">
    <property type="component" value="Chromosome 18"/>
</dbReference>
<protein>
    <recommendedName>
        <fullName evidence="4">Lens epithelial cell protein LEP503</fullName>
    </recommendedName>
</protein>
<dbReference type="PANTHER" id="PTHR16968">
    <property type="entry name" value="LENS EPITHELIAL CELL PROTEIN LEP503"/>
    <property type="match status" value="1"/>
</dbReference>